<dbReference type="Proteomes" id="UP000494163">
    <property type="component" value="Chromosome 3L"/>
</dbReference>
<reference evidence="2 3" key="1">
    <citation type="submission" date="2015-08" db="EMBL/GenBank/DDBJ databases">
        <title>Ancestral chromatin configuration constrains chromatin evolution on differentiating sex chromosomes in Drosophila.</title>
        <authorList>
            <person name="Zhou Q."/>
            <person name="Bachtrog D."/>
        </authorList>
    </citation>
    <scope>NUCLEOTIDE SEQUENCE [LARGE SCALE GENOMIC DNA]</scope>
    <source>
        <tissue evidence="2">Whole larvae</tissue>
    </source>
</reference>
<sequence>MARTTNFGDVNFNCLLLIFKFVNNLEDQIRLALCCRRFRDAFVYIHRQRFVEIVDSDIKLKNIDDWRAFLWMCGSNIKKLHSFYDDDHPLQLLPLVARFCNRLECLTLQNATIAKSQPYLLQLTTLKKLNVSNYKCTSKDLIKCMKERLPYIRSIGLDSPFDRRELLELRHFIDLEELQIYDELTPSDFIVIIKPMRSLRSLQLRNAKRFLTTSTIKQLAINCHKLEKLSFFDSDADLTALSLFEHLQYLQLCCPDNQKTLLFKALARKNGSPLEYLILQRKSWINEEQAQYISAMKCLKWLVCKPRNDRCVEHLSKLMQLECLSLQCARDIGETSLMSLIRNNDQLRYLNICYCLGITDAFIVDMLDYLSKRRAQQPLELYAAVTDIRREIMQRLPADYASKSLCLYFECSQGICSNEHFYNDEPEFER</sequence>
<feature type="domain" description="F-box" evidence="1">
    <location>
        <begin position="13"/>
        <end position="41"/>
    </location>
</feature>
<dbReference type="SUPFAM" id="SSF52047">
    <property type="entry name" value="RNI-like"/>
    <property type="match status" value="2"/>
</dbReference>
<accession>A0A0M5JB63</accession>
<dbReference type="STRING" id="30019.A0A0M5JB63"/>
<evidence type="ECO:0000313" key="3">
    <source>
        <dbReference type="Proteomes" id="UP000494163"/>
    </source>
</evidence>
<keyword evidence="3" id="KW-1185">Reference proteome</keyword>
<evidence type="ECO:0000259" key="1">
    <source>
        <dbReference type="Pfam" id="PF00646"/>
    </source>
</evidence>
<organism evidence="2 3">
    <name type="scientific">Drosophila busckii</name>
    <name type="common">Fruit fly</name>
    <dbReference type="NCBI Taxonomy" id="30019"/>
    <lineage>
        <taxon>Eukaryota</taxon>
        <taxon>Metazoa</taxon>
        <taxon>Ecdysozoa</taxon>
        <taxon>Arthropoda</taxon>
        <taxon>Hexapoda</taxon>
        <taxon>Insecta</taxon>
        <taxon>Pterygota</taxon>
        <taxon>Neoptera</taxon>
        <taxon>Endopterygota</taxon>
        <taxon>Diptera</taxon>
        <taxon>Brachycera</taxon>
        <taxon>Muscomorpha</taxon>
        <taxon>Ephydroidea</taxon>
        <taxon>Drosophilidae</taxon>
        <taxon>Drosophila</taxon>
    </lineage>
</organism>
<name>A0A0M5JB63_DROBS</name>
<dbReference type="EMBL" id="CP012525">
    <property type="protein sequence ID" value="ALC44168.1"/>
    <property type="molecule type" value="Genomic_DNA"/>
</dbReference>
<dbReference type="Gene3D" id="3.80.10.10">
    <property type="entry name" value="Ribonuclease Inhibitor"/>
    <property type="match status" value="1"/>
</dbReference>
<dbReference type="OMA" id="KWLVCKP"/>
<dbReference type="Pfam" id="PF00646">
    <property type="entry name" value="F-box"/>
    <property type="match status" value="1"/>
</dbReference>
<dbReference type="AlphaFoldDB" id="A0A0M5JB63"/>
<dbReference type="OrthoDB" id="423607at2759"/>
<proteinExistence type="predicted"/>
<dbReference type="InterPro" id="IPR001810">
    <property type="entry name" value="F-box_dom"/>
</dbReference>
<protein>
    <submittedName>
        <fullName evidence="2">CG32221</fullName>
    </submittedName>
</protein>
<dbReference type="InterPro" id="IPR032675">
    <property type="entry name" value="LRR_dom_sf"/>
</dbReference>
<evidence type="ECO:0000313" key="2">
    <source>
        <dbReference type="EMBL" id="ALC44168.1"/>
    </source>
</evidence>
<gene>
    <name evidence="2" type="ORF">Dbus_chr3Lg1334</name>
</gene>